<keyword evidence="3" id="KW-1185">Reference proteome</keyword>
<organism evidence="2 3">
    <name type="scientific">Actinacidiphila oryziradicis</name>
    <dbReference type="NCBI Taxonomy" id="2571141"/>
    <lineage>
        <taxon>Bacteria</taxon>
        <taxon>Bacillati</taxon>
        <taxon>Actinomycetota</taxon>
        <taxon>Actinomycetes</taxon>
        <taxon>Kitasatosporales</taxon>
        <taxon>Streptomycetaceae</taxon>
        <taxon>Actinacidiphila</taxon>
    </lineage>
</organism>
<keyword evidence="1" id="KW-1133">Transmembrane helix</keyword>
<name>A0A4U0SNG1_9ACTN</name>
<feature type="transmembrane region" description="Helical" evidence="1">
    <location>
        <begin position="181"/>
        <end position="200"/>
    </location>
</feature>
<evidence type="ECO:0000256" key="1">
    <source>
        <dbReference type="SAM" id="Phobius"/>
    </source>
</evidence>
<feature type="transmembrane region" description="Helical" evidence="1">
    <location>
        <begin position="411"/>
        <end position="430"/>
    </location>
</feature>
<feature type="transmembrane region" description="Helical" evidence="1">
    <location>
        <begin position="333"/>
        <end position="353"/>
    </location>
</feature>
<dbReference type="EMBL" id="SUMC01000009">
    <property type="protein sequence ID" value="TKA11316.1"/>
    <property type="molecule type" value="Genomic_DNA"/>
</dbReference>
<keyword evidence="1" id="KW-0472">Membrane</keyword>
<accession>A0A4U0SNG1</accession>
<feature type="transmembrane region" description="Helical" evidence="1">
    <location>
        <begin position="122"/>
        <end position="142"/>
    </location>
</feature>
<evidence type="ECO:0000313" key="2">
    <source>
        <dbReference type="EMBL" id="TKA11316.1"/>
    </source>
</evidence>
<feature type="transmembrane region" description="Helical" evidence="1">
    <location>
        <begin position="359"/>
        <end position="378"/>
    </location>
</feature>
<dbReference type="Proteomes" id="UP000305778">
    <property type="component" value="Unassembled WGS sequence"/>
</dbReference>
<gene>
    <name evidence="2" type="ORF">FCI23_12280</name>
</gene>
<feature type="transmembrane region" description="Helical" evidence="1">
    <location>
        <begin position="267"/>
        <end position="287"/>
    </location>
</feature>
<feature type="transmembrane region" description="Helical" evidence="1">
    <location>
        <begin position="207"/>
        <end position="224"/>
    </location>
</feature>
<feature type="transmembrane region" description="Helical" evidence="1">
    <location>
        <begin position="95"/>
        <end position="116"/>
    </location>
</feature>
<proteinExistence type="predicted"/>
<dbReference type="OrthoDB" id="3696477at2"/>
<evidence type="ECO:0008006" key="4">
    <source>
        <dbReference type="Google" id="ProtNLM"/>
    </source>
</evidence>
<comment type="caution">
    <text evidence="2">The sequence shown here is derived from an EMBL/GenBank/DDBJ whole genome shotgun (WGS) entry which is preliminary data.</text>
</comment>
<protein>
    <recommendedName>
        <fullName evidence="4">Integral membrane protein</fullName>
    </recommendedName>
</protein>
<feature type="transmembrane region" description="Helical" evidence="1">
    <location>
        <begin position="230"/>
        <end position="247"/>
    </location>
</feature>
<evidence type="ECO:0000313" key="3">
    <source>
        <dbReference type="Proteomes" id="UP000305778"/>
    </source>
</evidence>
<feature type="transmembrane region" description="Helical" evidence="1">
    <location>
        <begin position="293"/>
        <end position="312"/>
    </location>
</feature>
<feature type="transmembrane region" description="Helical" evidence="1">
    <location>
        <begin position="154"/>
        <end position="175"/>
    </location>
</feature>
<keyword evidence="1" id="KW-0812">Transmembrane</keyword>
<dbReference type="AlphaFoldDB" id="A0A4U0SNG1"/>
<feature type="transmembrane region" description="Helical" evidence="1">
    <location>
        <begin position="385"/>
        <end position="405"/>
    </location>
</feature>
<reference evidence="2 3" key="1">
    <citation type="submission" date="2019-04" db="EMBL/GenBank/DDBJ databases">
        <title>Streptomyces oryziradicis sp. nov., a novel actinomycete isolated from rhizosphere soil of rice (Oryza sativa L.).</title>
        <authorList>
            <person name="Li C."/>
        </authorList>
    </citation>
    <scope>NUCLEOTIDE SEQUENCE [LARGE SCALE GENOMIC DNA]</scope>
    <source>
        <strain evidence="2 3">NEAU-C40</strain>
    </source>
</reference>
<sequence>MLHLTAPPRQRRPSWSDDPLDELAERLADVCGAAVHPDEIAAVLESDGLTHEQITSRYARRDLFDVADELYARVPRRFPDPEPAPDPWRTSPWRCLLRGVLFGLPGIAYVLGTGLLPGRPGGLAASALVAWGWNQALAHRAYVRLGTGGRRAAARCLMLAAPAGAAVAAAALPVAGGTGAGLVFAAGQALYLAAATALLVLGRERDLLLALGPTAAGALCVPLWDPGPVAVTGLLVGTVAAAALLAVREIVRSLRAPDSRAPGLPRLAASVPYGLFGLGCGALTLMAPAAGRSAAIVLTLSMGVAEWLLYRYRSLALAALRRSRSAGGFRFRAARVLVLCLAGYLALLTAPALATGAPLGPLLALGSLLWIGLLLQAAGIAWPSAVACLAAAGAEAVLPGLALPHPALGPAAVQLAACGCAAAALLAVACTRLGRTTAHR</sequence>